<dbReference type="RefSeq" id="WP_369184075.1">
    <property type="nucleotide sequence ID" value="NZ_CP163445.1"/>
</dbReference>
<sequence length="381" mass="41212">MRMQPTAQPAGQPLDGEQQAVELRAELDELLNASRYAGQRERRLNEAIRASPGRQRPDGDLLRQLAQARTLREGLGARCLQLSNELQELEIRLRHPQLDEPQLQEPRLQEPRLQQPQPRAQRPQAQEPTPPPPPVRPDLGALTARITTLHRAGAHPETADLLTEAAARLDATDAALLVGMLSQRGPTGASLQLARNCARSAPERAVAVLSELRELGLAEEAAELFHAFWSYPAAALPALLAALERAGQHADGATLLWEWGSAPTPELTALAAGLQQQGRRADLRTLLRQAAGRPTADLAALAAELPPELAGVLLGELTVLRPPVELARLAAALKDQPALYGQLLTALLADEARHRTTFAALRTAGLPTTPPAAPRSRWGRR</sequence>
<proteinExistence type="predicted"/>
<reference evidence="2" key="1">
    <citation type="submission" date="2024-07" db="EMBL/GenBank/DDBJ databases">
        <authorList>
            <person name="Yu S.T."/>
        </authorList>
    </citation>
    <scope>NUCLEOTIDE SEQUENCE</scope>
    <source>
        <strain evidence="2">Y1</strain>
    </source>
</reference>
<evidence type="ECO:0000313" key="2">
    <source>
        <dbReference type="EMBL" id="XDQ81064.1"/>
    </source>
</evidence>
<protein>
    <submittedName>
        <fullName evidence="2">Uncharacterized protein</fullName>
    </submittedName>
</protein>
<dbReference type="AlphaFoldDB" id="A0AB39TPR3"/>
<feature type="region of interest" description="Disordered" evidence="1">
    <location>
        <begin position="98"/>
        <end position="137"/>
    </location>
</feature>
<evidence type="ECO:0000256" key="1">
    <source>
        <dbReference type="SAM" id="MobiDB-lite"/>
    </source>
</evidence>
<dbReference type="EMBL" id="CP163445">
    <property type="protein sequence ID" value="XDQ81064.1"/>
    <property type="molecule type" value="Genomic_DNA"/>
</dbReference>
<accession>A0AB39TPR3</accession>
<gene>
    <name evidence="2" type="ORF">AB2U05_22680</name>
</gene>
<feature type="compositionally biased region" description="Low complexity" evidence="1">
    <location>
        <begin position="99"/>
        <end position="127"/>
    </location>
</feature>
<organism evidence="2">
    <name type="scientific">Streptomyces sp. Y1</name>
    <dbReference type="NCBI Taxonomy" id="3238634"/>
    <lineage>
        <taxon>Bacteria</taxon>
        <taxon>Bacillati</taxon>
        <taxon>Actinomycetota</taxon>
        <taxon>Actinomycetes</taxon>
        <taxon>Kitasatosporales</taxon>
        <taxon>Streptomycetaceae</taxon>
        <taxon>Streptomyces</taxon>
    </lineage>
</organism>
<name>A0AB39TPR3_9ACTN</name>